<evidence type="ECO:0000313" key="4">
    <source>
        <dbReference type="Proteomes" id="UP000545493"/>
    </source>
</evidence>
<gene>
    <name evidence="3" type="ORF">FHU38_002493</name>
</gene>
<organism evidence="3 4">
    <name type="scientific">Saccharomonospora amisosensis</name>
    <dbReference type="NCBI Taxonomy" id="1128677"/>
    <lineage>
        <taxon>Bacteria</taxon>
        <taxon>Bacillati</taxon>
        <taxon>Actinomycetota</taxon>
        <taxon>Actinomycetes</taxon>
        <taxon>Pseudonocardiales</taxon>
        <taxon>Pseudonocardiaceae</taxon>
        <taxon>Saccharomonospora</taxon>
    </lineage>
</organism>
<dbReference type="Pfam" id="PF00797">
    <property type="entry name" value="Acetyltransf_2"/>
    <property type="match status" value="1"/>
</dbReference>
<dbReference type="Gene3D" id="3.30.2140.10">
    <property type="entry name" value="Arylamine N-acetyltransferase"/>
    <property type="match status" value="1"/>
</dbReference>
<dbReference type="InterPro" id="IPR001447">
    <property type="entry name" value="Arylamine_N-AcTrfase"/>
</dbReference>
<dbReference type="Gene3D" id="2.40.128.150">
    <property type="entry name" value="Cysteine proteinases"/>
    <property type="match status" value="1"/>
</dbReference>
<dbReference type="PRINTS" id="PR01543">
    <property type="entry name" value="ANATRNSFRASE"/>
</dbReference>
<dbReference type="GO" id="GO:0046990">
    <property type="term" value="F:N-hydroxyarylamine O-acetyltransferase activity"/>
    <property type="evidence" value="ECO:0007669"/>
    <property type="project" value="UniProtKB-EC"/>
</dbReference>
<dbReference type="InterPro" id="IPR038765">
    <property type="entry name" value="Papain-like_cys_pep_sf"/>
</dbReference>
<evidence type="ECO:0000256" key="2">
    <source>
        <dbReference type="RuleBase" id="RU003452"/>
    </source>
</evidence>
<keyword evidence="3" id="KW-0808">Transferase</keyword>
<reference evidence="3 4" key="1">
    <citation type="submission" date="2020-03" db="EMBL/GenBank/DDBJ databases">
        <title>Sequencing the genomes of 1000 actinobacteria strains.</title>
        <authorList>
            <person name="Klenk H.-P."/>
        </authorList>
    </citation>
    <scope>NUCLEOTIDE SEQUENCE [LARGE SCALE GENOMIC DNA]</scope>
    <source>
        <strain evidence="3 4">DSM 45685</strain>
    </source>
</reference>
<evidence type="ECO:0000313" key="3">
    <source>
        <dbReference type="EMBL" id="NIJ12149.1"/>
    </source>
</evidence>
<evidence type="ECO:0000256" key="1">
    <source>
        <dbReference type="ARBA" id="ARBA00006547"/>
    </source>
</evidence>
<accession>A0A7X5UR09</accession>
<dbReference type="AlphaFoldDB" id="A0A7X5UR09"/>
<dbReference type="EMBL" id="JAAOYM010000001">
    <property type="protein sequence ID" value="NIJ12149.1"/>
    <property type="molecule type" value="Genomic_DNA"/>
</dbReference>
<name>A0A7X5UR09_9PSEU</name>
<comment type="similarity">
    <text evidence="1 2">Belongs to the arylamine N-acetyltransferase family.</text>
</comment>
<dbReference type="EC" id="2.3.1.118" evidence="3"/>
<sequence length="279" mass="30910">MTQSQPDRSGDEWGSADLDLDAYLDRIGQTRAEPSITALHALHEAHVRTIPFENLDPAIGRSPRLDLESITAKLVRRSRGGYCYEHSLLFAAALESLGYGVSRRAARVYPDSTGARTHMNVVVRIEGSDFLADVGFGASIMHPMPLRDATVVDQAGWKHRLTRVGGEWRLEAETAQGWTAVQAIGDEPQRPVDYELGNHYVATHPDSPFTGQLIVKRLDHGLSTKLVGRELHIDHADGRNERFPVPPARLEQTLHDLGVVPTDDELGALRDLYEQTTAR</sequence>
<dbReference type="SUPFAM" id="SSF54001">
    <property type="entry name" value="Cysteine proteinases"/>
    <property type="match status" value="1"/>
</dbReference>
<dbReference type="PANTHER" id="PTHR11786">
    <property type="entry name" value="N-HYDROXYARYLAMINE O-ACETYLTRANSFERASE"/>
    <property type="match status" value="1"/>
</dbReference>
<keyword evidence="4" id="KW-1185">Reference proteome</keyword>
<protein>
    <submittedName>
        <fullName evidence="3">N-hydroxyarylamine O-acetyltransferase</fullName>
        <ecNumber evidence="3">2.3.1.118</ecNumber>
    </submittedName>
</protein>
<comment type="caution">
    <text evidence="3">The sequence shown here is derived from an EMBL/GenBank/DDBJ whole genome shotgun (WGS) entry which is preliminary data.</text>
</comment>
<dbReference type="PANTHER" id="PTHR11786:SF0">
    <property type="entry name" value="ARYLAMINE N-ACETYLTRANSFERASE 4-RELATED"/>
    <property type="match status" value="1"/>
</dbReference>
<dbReference type="RefSeq" id="WP_167170487.1">
    <property type="nucleotide sequence ID" value="NZ_JAAOYM010000001.1"/>
</dbReference>
<proteinExistence type="inferred from homology"/>
<keyword evidence="3" id="KW-0012">Acyltransferase</keyword>
<dbReference type="Proteomes" id="UP000545493">
    <property type="component" value="Unassembled WGS sequence"/>
</dbReference>